<gene>
    <name evidence="1" type="ORF">L6164_036872</name>
</gene>
<keyword evidence="2" id="KW-1185">Reference proteome</keyword>
<dbReference type="EMBL" id="CM039439">
    <property type="protein sequence ID" value="KAI4296956.1"/>
    <property type="molecule type" value="Genomic_DNA"/>
</dbReference>
<dbReference type="Proteomes" id="UP000828941">
    <property type="component" value="Chromosome 14"/>
</dbReference>
<organism evidence="1 2">
    <name type="scientific">Bauhinia variegata</name>
    <name type="common">Purple orchid tree</name>
    <name type="synonym">Phanera variegata</name>
    <dbReference type="NCBI Taxonomy" id="167791"/>
    <lineage>
        <taxon>Eukaryota</taxon>
        <taxon>Viridiplantae</taxon>
        <taxon>Streptophyta</taxon>
        <taxon>Embryophyta</taxon>
        <taxon>Tracheophyta</taxon>
        <taxon>Spermatophyta</taxon>
        <taxon>Magnoliopsida</taxon>
        <taxon>eudicotyledons</taxon>
        <taxon>Gunneridae</taxon>
        <taxon>Pentapetalae</taxon>
        <taxon>rosids</taxon>
        <taxon>fabids</taxon>
        <taxon>Fabales</taxon>
        <taxon>Fabaceae</taxon>
        <taxon>Cercidoideae</taxon>
        <taxon>Cercideae</taxon>
        <taxon>Bauhiniinae</taxon>
        <taxon>Bauhinia</taxon>
    </lineage>
</organism>
<proteinExistence type="predicted"/>
<name>A0ACB9KIH2_BAUVA</name>
<accession>A0ACB9KIH2</accession>
<sequence>MPLFRSPHLIADINKVQVRGDTWEIPPRGLNIVWGNDPRYWSIPIDGPAGLIQVCWLEVSGSIQGNYQYEEASLNQTGKLTIPMKPSGLEIDVPIDAADPTLYFGLYEVWSGKWKGGLEIHKATVRQAF</sequence>
<evidence type="ECO:0000313" key="2">
    <source>
        <dbReference type="Proteomes" id="UP000828941"/>
    </source>
</evidence>
<protein>
    <submittedName>
        <fullName evidence="1">Uncharacterized protein</fullName>
    </submittedName>
</protein>
<comment type="caution">
    <text evidence="1">The sequence shown here is derived from an EMBL/GenBank/DDBJ whole genome shotgun (WGS) entry which is preliminary data.</text>
</comment>
<reference evidence="1 2" key="1">
    <citation type="journal article" date="2022" name="DNA Res.">
        <title>Chromosomal-level genome assembly of the orchid tree Bauhinia variegata (Leguminosae; Cercidoideae) supports the allotetraploid origin hypothesis of Bauhinia.</title>
        <authorList>
            <person name="Zhong Y."/>
            <person name="Chen Y."/>
            <person name="Zheng D."/>
            <person name="Pang J."/>
            <person name="Liu Y."/>
            <person name="Luo S."/>
            <person name="Meng S."/>
            <person name="Qian L."/>
            <person name="Wei D."/>
            <person name="Dai S."/>
            <person name="Zhou R."/>
        </authorList>
    </citation>
    <scope>NUCLEOTIDE SEQUENCE [LARGE SCALE GENOMIC DNA]</scope>
    <source>
        <strain evidence="1">BV-YZ2020</strain>
    </source>
</reference>
<evidence type="ECO:0000313" key="1">
    <source>
        <dbReference type="EMBL" id="KAI4296956.1"/>
    </source>
</evidence>